<feature type="transmembrane region" description="Helical" evidence="7">
    <location>
        <begin position="21"/>
        <end position="45"/>
    </location>
</feature>
<dbReference type="GO" id="GO:0022857">
    <property type="term" value="F:transmembrane transporter activity"/>
    <property type="evidence" value="ECO:0007669"/>
    <property type="project" value="TreeGrafter"/>
</dbReference>
<dbReference type="InterPro" id="IPR050250">
    <property type="entry name" value="Macrolide_Exporter_MacB"/>
</dbReference>
<evidence type="ECO:0000256" key="5">
    <source>
        <dbReference type="ARBA" id="ARBA00023136"/>
    </source>
</evidence>
<dbReference type="Pfam" id="PF12704">
    <property type="entry name" value="MacB_PCD"/>
    <property type="match status" value="1"/>
</dbReference>
<proteinExistence type="inferred from homology"/>
<accession>A0A1H3J4P3</accession>
<evidence type="ECO:0000256" key="7">
    <source>
        <dbReference type="SAM" id="Phobius"/>
    </source>
</evidence>
<dbReference type="OrthoDB" id="4814201at2"/>
<evidence type="ECO:0000256" key="1">
    <source>
        <dbReference type="ARBA" id="ARBA00004651"/>
    </source>
</evidence>
<dbReference type="EMBL" id="FNOY01000030">
    <property type="protein sequence ID" value="SDY34565.1"/>
    <property type="molecule type" value="Genomic_DNA"/>
</dbReference>
<keyword evidence="3 7" id="KW-0812">Transmembrane</keyword>
<feature type="transmembrane region" description="Helical" evidence="7">
    <location>
        <begin position="321"/>
        <end position="349"/>
    </location>
</feature>
<sequence length="399" mass="42242">MNALDTLHFALRALSAHPLRTLLSASGIAIGIAAVILLTSIGAGIQRFVLAEFTQFGTNIINITPGKLRAHGAAPGSIGSARLLTIEDSLALRISRYARYTNATVTGNAEIRASGRSRRVTVSGQGPDFDKAFNMQVATGRFLPADDPRNPRAFAVLGAKAHEELYGNANPLGSIIQVGGSRFRVIGVMASKGQVLGFDLDDTVYIPTARALEVFNREGVMEIQVVYPPDAPLDEVTSDIRQIMIERHGREDFTLTPQQQMLSTLSTVLDVLTFAVAALGGISLLVGAVGMITLMHIAVAERVAEIGLLNALGATPMRIRILFLLESTALSFLGGATGLITGMGLAWLLKMVATDLPVSIPWSYVIGALILSGLIGLAAGVVPAMRAARLNPVDALRTE</sequence>
<evidence type="ECO:0000313" key="10">
    <source>
        <dbReference type="EMBL" id="SDY34565.1"/>
    </source>
</evidence>
<evidence type="ECO:0000313" key="11">
    <source>
        <dbReference type="Proteomes" id="UP000198640"/>
    </source>
</evidence>
<evidence type="ECO:0000256" key="4">
    <source>
        <dbReference type="ARBA" id="ARBA00022989"/>
    </source>
</evidence>
<evidence type="ECO:0000256" key="3">
    <source>
        <dbReference type="ARBA" id="ARBA00022692"/>
    </source>
</evidence>
<feature type="transmembrane region" description="Helical" evidence="7">
    <location>
        <begin position="271"/>
        <end position="300"/>
    </location>
</feature>
<feature type="domain" description="ABC3 transporter permease C-terminal" evidence="8">
    <location>
        <begin position="279"/>
        <end position="392"/>
    </location>
</feature>
<dbReference type="Proteomes" id="UP000198640">
    <property type="component" value="Unassembled WGS sequence"/>
</dbReference>
<feature type="transmembrane region" description="Helical" evidence="7">
    <location>
        <begin position="361"/>
        <end position="382"/>
    </location>
</feature>
<reference evidence="10 11" key="1">
    <citation type="submission" date="2016-10" db="EMBL/GenBank/DDBJ databases">
        <authorList>
            <person name="de Groot N.N."/>
        </authorList>
    </citation>
    <scope>NUCLEOTIDE SEQUENCE [LARGE SCALE GENOMIC DNA]</scope>
    <source>
        <strain evidence="10 11">Nm1</strain>
    </source>
</reference>
<evidence type="ECO:0000256" key="2">
    <source>
        <dbReference type="ARBA" id="ARBA00022475"/>
    </source>
</evidence>
<evidence type="ECO:0000259" key="9">
    <source>
        <dbReference type="Pfam" id="PF12704"/>
    </source>
</evidence>
<gene>
    <name evidence="10" type="ORF">SAMN05421881_103015</name>
</gene>
<dbReference type="AlphaFoldDB" id="A0A1H3J4P3"/>
<dbReference type="RefSeq" id="WP_090414165.1">
    <property type="nucleotide sequence ID" value="NZ_FNOY01000030.1"/>
</dbReference>
<name>A0A1H3J4P3_9PROT</name>
<keyword evidence="4 7" id="KW-1133">Transmembrane helix</keyword>
<dbReference type="Pfam" id="PF02687">
    <property type="entry name" value="FtsX"/>
    <property type="match status" value="1"/>
</dbReference>
<comment type="similarity">
    <text evidence="6">Belongs to the ABC-4 integral membrane protein family.</text>
</comment>
<evidence type="ECO:0000256" key="6">
    <source>
        <dbReference type="ARBA" id="ARBA00038076"/>
    </source>
</evidence>
<dbReference type="InterPro" id="IPR003838">
    <property type="entry name" value="ABC3_permease_C"/>
</dbReference>
<feature type="domain" description="MacB-like periplasmic core" evidence="9">
    <location>
        <begin position="21"/>
        <end position="243"/>
    </location>
</feature>
<dbReference type="STRING" id="44576.SAMN05421881_103015"/>
<organism evidence="10 11">
    <name type="scientific">Nitrosomonas halophila</name>
    <dbReference type="NCBI Taxonomy" id="44576"/>
    <lineage>
        <taxon>Bacteria</taxon>
        <taxon>Pseudomonadati</taxon>
        <taxon>Pseudomonadota</taxon>
        <taxon>Betaproteobacteria</taxon>
        <taxon>Nitrosomonadales</taxon>
        <taxon>Nitrosomonadaceae</taxon>
        <taxon>Nitrosomonas</taxon>
    </lineage>
</organism>
<evidence type="ECO:0000259" key="8">
    <source>
        <dbReference type="Pfam" id="PF02687"/>
    </source>
</evidence>
<protein>
    <submittedName>
        <fullName evidence="10">Putative ABC transport system permease protein</fullName>
    </submittedName>
</protein>
<dbReference type="PANTHER" id="PTHR30572">
    <property type="entry name" value="MEMBRANE COMPONENT OF TRANSPORTER-RELATED"/>
    <property type="match status" value="1"/>
</dbReference>
<keyword evidence="2" id="KW-1003">Cell membrane</keyword>
<dbReference type="PANTHER" id="PTHR30572:SF4">
    <property type="entry name" value="ABC TRANSPORTER PERMEASE YTRF"/>
    <property type="match status" value="1"/>
</dbReference>
<dbReference type="InterPro" id="IPR025857">
    <property type="entry name" value="MacB_PCD"/>
</dbReference>
<comment type="subcellular location">
    <subcellularLocation>
        <location evidence="1">Cell membrane</location>
        <topology evidence="1">Multi-pass membrane protein</topology>
    </subcellularLocation>
</comment>
<keyword evidence="5 7" id="KW-0472">Membrane</keyword>
<dbReference type="GO" id="GO:0005886">
    <property type="term" value="C:plasma membrane"/>
    <property type="evidence" value="ECO:0007669"/>
    <property type="project" value="UniProtKB-SubCell"/>
</dbReference>
<keyword evidence="11" id="KW-1185">Reference proteome</keyword>